<dbReference type="Pfam" id="PF15956">
    <property type="entry name" value="DUF4760"/>
    <property type="match status" value="1"/>
</dbReference>
<organism evidence="2 3">
    <name type="scientific">Palleronia abyssalis</name>
    <dbReference type="NCBI Taxonomy" id="1501240"/>
    <lineage>
        <taxon>Bacteria</taxon>
        <taxon>Pseudomonadati</taxon>
        <taxon>Pseudomonadota</taxon>
        <taxon>Alphaproteobacteria</taxon>
        <taxon>Rhodobacterales</taxon>
        <taxon>Roseobacteraceae</taxon>
        <taxon>Palleronia</taxon>
    </lineage>
</organism>
<keyword evidence="3" id="KW-1185">Reference proteome</keyword>
<feature type="transmembrane region" description="Helical" evidence="1">
    <location>
        <begin position="97"/>
        <end position="116"/>
    </location>
</feature>
<dbReference type="InterPro" id="IPR031876">
    <property type="entry name" value="DUF4760"/>
</dbReference>
<accession>A0A2R8BZ78</accession>
<evidence type="ECO:0000313" key="3">
    <source>
        <dbReference type="Proteomes" id="UP000244912"/>
    </source>
</evidence>
<protein>
    <submittedName>
        <fullName evidence="2">Uncharacterized protein</fullName>
    </submittedName>
</protein>
<proteinExistence type="predicted"/>
<sequence length="256" mass="29173">MRSKRRVSPGPAELMRLSAAMIAGAAIMAWALMAWGPATPPELSSDRIAECAWGTTCWHNTYYDAFVRNGLVEGRPAEGSVLGLLRYRIEAVTTQDLFTSLTILFSVLIFLGGLAYGRREQLRMHTVEVLMSVFLSDTLARENPRMANLMRRAKEGDVQITGDLDGADDQTLITMLDFYEFVAQSCFERSLSTRVVIEIRGDAMRRAYDVCRGYIRDRREDFDEEGHESRLYAAFERFVRDYLTRQDRFHAVDDLS</sequence>
<dbReference type="Proteomes" id="UP000244912">
    <property type="component" value="Unassembled WGS sequence"/>
</dbReference>
<feature type="transmembrane region" description="Helical" evidence="1">
    <location>
        <begin position="14"/>
        <end position="35"/>
    </location>
</feature>
<dbReference type="EMBL" id="ONZF01000009">
    <property type="protein sequence ID" value="SPJ25452.1"/>
    <property type="molecule type" value="Genomic_DNA"/>
</dbReference>
<keyword evidence="1" id="KW-0472">Membrane</keyword>
<name>A0A2R8BZ78_9RHOB</name>
<evidence type="ECO:0000256" key="1">
    <source>
        <dbReference type="SAM" id="Phobius"/>
    </source>
</evidence>
<gene>
    <name evidence="2" type="ORF">PAA8504_03303</name>
</gene>
<reference evidence="2 3" key="1">
    <citation type="submission" date="2018-03" db="EMBL/GenBank/DDBJ databases">
        <authorList>
            <person name="Keele B.F."/>
        </authorList>
    </citation>
    <scope>NUCLEOTIDE SEQUENCE [LARGE SCALE GENOMIC DNA]</scope>
    <source>
        <strain evidence="2 3">CECT 8504</strain>
    </source>
</reference>
<dbReference type="AlphaFoldDB" id="A0A2R8BZ78"/>
<keyword evidence="1" id="KW-0812">Transmembrane</keyword>
<keyword evidence="1" id="KW-1133">Transmembrane helix</keyword>
<evidence type="ECO:0000313" key="2">
    <source>
        <dbReference type="EMBL" id="SPJ25452.1"/>
    </source>
</evidence>